<feature type="transmembrane region" description="Helical" evidence="6">
    <location>
        <begin position="133"/>
        <end position="154"/>
    </location>
</feature>
<keyword evidence="2" id="KW-1003">Cell membrane</keyword>
<evidence type="ECO:0000256" key="3">
    <source>
        <dbReference type="ARBA" id="ARBA00022692"/>
    </source>
</evidence>
<dbReference type="PROSITE" id="PS50850">
    <property type="entry name" value="MFS"/>
    <property type="match status" value="1"/>
</dbReference>
<feature type="transmembrane region" description="Helical" evidence="6">
    <location>
        <begin position="86"/>
        <end position="108"/>
    </location>
</feature>
<dbReference type="Pfam" id="PF07690">
    <property type="entry name" value="MFS_1"/>
    <property type="match status" value="1"/>
</dbReference>
<dbReference type="SUPFAM" id="SSF103473">
    <property type="entry name" value="MFS general substrate transporter"/>
    <property type="match status" value="1"/>
</dbReference>
<reference evidence="8 9" key="1">
    <citation type="submission" date="2023-06" db="EMBL/GenBank/DDBJ databases">
        <authorList>
            <person name="Oyuntsetseg B."/>
            <person name="Kim S.B."/>
        </authorList>
    </citation>
    <scope>NUCLEOTIDE SEQUENCE [LARGE SCALE GENOMIC DNA]</scope>
    <source>
        <strain evidence="8 9">2-15</strain>
    </source>
</reference>
<dbReference type="GO" id="GO:0022857">
    <property type="term" value="F:transmembrane transporter activity"/>
    <property type="evidence" value="ECO:0007669"/>
    <property type="project" value="InterPro"/>
</dbReference>
<feature type="transmembrane region" description="Helical" evidence="6">
    <location>
        <begin position="166"/>
        <end position="186"/>
    </location>
</feature>
<comment type="subcellular location">
    <subcellularLocation>
        <location evidence="1">Cell membrane</location>
        <topology evidence="1">Multi-pass membrane protein</topology>
    </subcellularLocation>
</comment>
<evidence type="ECO:0000256" key="2">
    <source>
        <dbReference type="ARBA" id="ARBA00022475"/>
    </source>
</evidence>
<gene>
    <name evidence="8" type="ORF">QRX50_35410</name>
</gene>
<organism evidence="8 9">
    <name type="scientific">Amycolatopsis carbonis</name>
    <dbReference type="NCBI Taxonomy" id="715471"/>
    <lineage>
        <taxon>Bacteria</taxon>
        <taxon>Bacillati</taxon>
        <taxon>Actinomycetota</taxon>
        <taxon>Actinomycetes</taxon>
        <taxon>Pseudonocardiales</taxon>
        <taxon>Pseudonocardiaceae</taxon>
        <taxon>Amycolatopsis</taxon>
    </lineage>
</organism>
<evidence type="ECO:0000259" key="7">
    <source>
        <dbReference type="PROSITE" id="PS50850"/>
    </source>
</evidence>
<feature type="domain" description="Major facilitator superfamily (MFS) profile" evidence="7">
    <location>
        <begin position="1"/>
        <end position="287"/>
    </location>
</feature>
<evidence type="ECO:0000256" key="5">
    <source>
        <dbReference type="ARBA" id="ARBA00023136"/>
    </source>
</evidence>
<sequence length="287" mass="29728">MIVFLLGNVAAAFAPNFEILLAARVATVVAHGVFFGTGTGTGAAVASTLVPRSKSSQAVAVMMGGLTIAMVLGVPLGSWLGESLGWRAPFLVVAAPALVALMALRALLPTEIAHTPPESLLAQARLLTNPRLLTMYLLTAIGWGATFVVFTYISPLLTEVTGISTSAVKVALVVFGIATAAGNITGGKLADRLGTKPTLTFVLIGTSVVLAVLAFTAHSTVAVFVNVAVWGPQPEELGRGGLIERAERGQAAHALHPVAQLRRDLQGLEVLAHRSIAEALRVRPPPT</sequence>
<dbReference type="CDD" id="cd17324">
    <property type="entry name" value="MFS_NepI_like"/>
    <property type="match status" value="1"/>
</dbReference>
<evidence type="ECO:0000313" key="9">
    <source>
        <dbReference type="Proteomes" id="UP001236014"/>
    </source>
</evidence>
<feature type="transmembrane region" description="Helical" evidence="6">
    <location>
        <begin position="58"/>
        <end position="80"/>
    </location>
</feature>
<dbReference type="PANTHER" id="PTHR43124:SF8">
    <property type="entry name" value="INNER MEMBRANE TRANSPORT PROTEIN YDHP"/>
    <property type="match status" value="1"/>
</dbReference>
<evidence type="ECO:0000256" key="6">
    <source>
        <dbReference type="SAM" id="Phobius"/>
    </source>
</evidence>
<keyword evidence="4 6" id="KW-1133">Transmembrane helix</keyword>
<feature type="transmembrane region" description="Helical" evidence="6">
    <location>
        <begin position="32"/>
        <end position="51"/>
    </location>
</feature>
<keyword evidence="9" id="KW-1185">Reference proteome</keyword>
<proteinExistence type="predicted"/>
<evidence type="ECO:0000256" key="1">
    <source>
        <dbReference type="ARBA" id="ARBA00004651"/>
    </source>
</evidence>
<dbReference type="KEGG" id="acab:QRX50_35410"/>
<dbReference type="Gene3D" id="1.20.1250.20">
    <property type="entry name" value="MFS general substrate transporter like domains"/>
    <property type="match status" value="2"/>
</dbReference>
<dbReference type="InterPro" id="IPR020846">
    <property type="entry name" value="MFS_dom"/>
</dbReference>
<dbReference type="InterPro" id="IPR036259">
    <property type="entry name" value="MFS_trans_sf"/>
</dbReference>
<evidence type="ECO:0000313" key="8">
    <source>
        <dbReference type="EMBL" id="WIX76704.1"/>
    </source>
</evidence>
<keyword evidence="5 6" id="KW-0472">Membrane</keyword>
<dbReference type="GO" id="GO:0005886">
    <property type="term" value="C:plasma membrane"/>
    <property type="evidence" value="ECO:0007669"/>
    <property type="project" value="UniProtKB-SubCell"/>
</dbReference>
<name>A0A9Y2MVB1_9PSEU</name>
<dbReference type="InterPro" id="IPR050189">
    <property type="entry name" value="MFS_Efflux_Transporters"/>
</dbReference>
<dbReference type="PANTHER" id="PTHR43124">
    <property type="entry name" value="PURINE EFFLUX PUMP PBUE"/>
    <property type="match status" value="1"/>
</dbReference>
<dbReference type="AlphaFoldDB" id="A0A9Y2MVB1"/>
<feature type="transmembrane region" description="Helical" evidence="6">
    <location>
        <begin position="198"/>
        <end position="217"/>
    </location>
</feature>
<evidence type="ECO:0000256" key="4">
    <source>
        <dbReference type="ARBA" id="ARBA00022989"/>
    </source>
</evidence>
<dbReference type="EMBL" id="CP127294">
    <property type="protein sequence ID" value="WIX76704.1"/>
    <property type="molecule type" value="Genomic_DNA"/>
</dbReference>
<dbReference type="Proteomes" id="UP001236014">
    <property type="component" value="Chromosome"/>
</dbReference>
<dbReference type="RefSeq" id="WP_285967452.1">
    <property type="nucleotide sequence ID" value="NZ_CP127294.1"/>
</dbReference>
<keyword evidence="3 6" id="KW-0812">Transmembrane</keyword>
<dbReference type="InterPro" id="IPR011701">
    <property type="entry name" value="MFS"/>
</dbReference>
<protein>
    <submittedName>
        <fullName evidence="8">MFS transporter</fullName>
    </submittedName>
</protein>
<accession>A0A9Y2MVB1</accession>